<gene>
    <name evidence="2" type="ORF">H9871_08130</name>
</gene>
<comment type="caution">
    <text evidence="2">The sequence shown here is derived from an EMBL/GenBank/DDBJ whole genome shotgun (WGS) entry which is preliminary data.</text>
</comment>
<sequence length="328" mass="35561">MAAGAVVALMLSGCGAGNAVDGTQGENVLRLALNQSEDHPSYVALEGFAEFLDESEEDLSLDVYPNEVLGAQAEVMQLVGEGVVDMAVVSGAQLENVNDDFIAFNVPRVFDDVDHQMDVVQDPAITGDLYSSLESSNGFTVLGGLTQGTRSIYTSFGAVETPEDMAGAKLRVQESDLNIAVADALGASATPMSFGELYTGLQAGVVDAAENNEVSYFTQSHYEVAPHWSMTEHLIGLDYVLINAERFDEMTDAQREVFLDGWELAWQEHTDLWAEETEEAIEAAKEDGAEFHEVDHEAFAEPLDAVAEDFITTDTQRELYEAAREEAP</sequence>
<organism evidence="2 3">
    <name type="scientific">Candidatus Nesterenkonia stercoripullorum</name>
    <dbReference type="NCBI Taxonomy" id="2838701"/>
    <lineage>
        <taxon>Bacteria</taxon>
        <taxon>Bacillati</taxon>
        <taxon>Actinomycetota</taxon>
        <taxon>Actinomycetes</taxon>
        <taxon>Micrococcales</taxon>
        <taxon>Micrococcaceae</taxon>
        <taxon>Nesterenkonia</taxon>
    </lineage>
</organism>
<dbReference type="Pfam" id="PF03480">
    <property type="entry name" value="DctP"/>
    <property type="match status" value="1"/>
</dbReference>
<evidence type="ECO:0000256" key="1">
    <source>
        <dbReference type="ARBA" id="ARBA00022729"/>
    </source>
</evidence>
<dbReference type="InterPro" id="IPR004682">
    <property type="entry name" value="TRAP_DctP"/>
</dbReference>
<protein>
    <submittedName>
        <fullName evidence="2">TRAP transporter substrate-binding protein</fullName>
    </submittedName>
</protein>
<reference evidence="2" key="2">
    <citation type="submission" date="2021-04" db="EMBL/GenBank/DDBJ databases">
        <authorList>
            <person name="Gilroy R."/>
        </authorList>
    </citation>
    <scope>NUCLEOTIDE SEQUENCE</scope>
    <source>
        <strain evidence="2">ChiHejej3B27-3195</strain>
    </source>
</reference>
<dbReference type="GO" id="GO:0030288">
    <property type="term" value="C:outer membrane-bounded periplasmic space"/>
    <property type="evidence" value="ECO:0007669"/>
    <property type="project" value="InterPro"/>
</dbReference>
<dbReference type="PANTHER" id="PTHR33376:SF2">
    <property type="entry name" value="DICARBOXYLATE-BINDING PERIPLASMIC PROTEIN"/>
    <property type="match status" value="1"/>
</dbReference>
<dbReference type="PANTHER" id="PTHR33376">
    <property type="match status" value="1"/>
</dbReference>
<dbReference type="AlphaFoldDB" id="A0A9D2A8J8"/>
<dbReference type="Gene3D" id="3.40.190.170">
    <property type="entry name" value="Bacterial extracellular solute-binding protein, family 7"/>
    <property type="match status" value="1"/>
</dbReference>
<accession>A0A9D2A8J8</accession>
<dbReference type="EMBL" id="DXGD01000301">
    <property type="protein sequence ID" value="HIX00100.1"/>
    <property type="molecule type" value="Genomic_DNA"/>
</dbReference>
<evidence type="ECO:0000313" key="2">
    <source>
        <dbReference type="EMBL" id="HIX00100.1"/>
    </source>
</evidence>
<dbReference type="InterPro" id="IPR018389">
    <property type="entry name" value="DctP_fam"/>
</dbReference>
<reference evidence="2" key="1">
    <citation type="journal article" date="2021" name="PeerJ">
        <title>Extensive microbial diversity within the chicken gut microbiome revealed by metagenomics and culture.</title>
        <authorList>
            <person name="Gilroy R."/>
            <person name="Ravi A."/>
            <person name="Getino M."/>
            <person name="Pursley I."/>
            <person name="Horton D.L."/>
            <person name="Alikhan N.F."/>
            <person name="Baker D."/>
            <person name="Gharbi K."/>
            <person name="Hall N."/>
            <person name="Watson M."/>
            <person name="Adriaenssens E.M."/>
            <person name="Foster-Nyarko E."/>
            <person name="Jarju S."/>
            <person name="Secka A."/>
            <person name="Antonio M."/>
            <person name="Oren A."/>
            <person name="Chaudhuri R.R."/>
            <person name="La Ragione R."/>
            <person name="Hildebrand F."/>
            <person name="Pallen M.J."/>
        </authorList>
    </citation>
    <scope>NUCLEOTIDE SEQUENCE</scope>
    <source>
        <strain evidence="2">ChiHejej3B27-3195</strain>
    </source>
</reference>
<evidence type="ECO:0000313" key="3">
    <source>
        <dbReference type="Proteomes" id="UP000824151"/>
    </source>
</evidence>
<dbReference type="InterPro" id="IPR038404">
    <property type="entry name" value="TRAP_DctP_sf"/>
</dbReference>
<dbReference type="CDD" id="cd13671">
    <property type="entry name" value="PBP2_TRAP_SBP_like_3"/>
    <property type="match status" value="1"/>
</dbReference>
<dbReference type="NCBIfam" id="TIGR00787">
    <property type="entry name" value="dctP"/>
    <property type="match status" value="1"/>
</dbReference>
<proteinExistence type="predicted"/>
<dbReference type="GO" id="GO:0055085">
    <property type="term" value="P:transmembrane transport"/>
    <property type="evidence" value="ECO:0007669"/>
    <property type="project" value="InterPro"/>
</dbReference>
<dbReference type="Proteomes" id="UP000824151">
    <property type="component" value="Unassembled WGS sequence"/>
</dbReference>
<dbReference type="NCBIfam" id="NF037995">
    <property type="entry name" value="TRAP_S1"/>
    <property type="match status" value="1"/>
</dbReference>
<keyword evidence="1" id="KW-0732">Signal</keyword>
<name>A0A9D2A8J8_9MICC</name>
<dbReference type="GO" id="GO:0030246">
    <property type="term" value="F:carbohydrate binding"/>
    <property type="evidence" value="ECO:0007669"/>
    <property type="project" value="TreeGrafter"/>
</dbReference>